<feature type="region of interest" description="Disordered" evidence="1">
    <location>
        <begin position="1"/>
        <end position="31"/>
    </location>
</feature>
<dbReference type="EMBL" id="CP115611">
    <property type="protein sequence ID" value="WBW72392.1"/>
    <property type="molecule type" value="Genomic_DNA"/>
</dbReference>
<dbReference type="GeneID" id="80873521"/>
<keyword evidence="3" id="KW-1185">Reference proteome</keyword>
<accession>A0AAF0AVC2</accession>
<dbReference type="AlphaFoldDB" id="A0AAF0AVC2"/>
<dbReference type="Proteomes" id="UP001212411">
    <property type="component" value="Chromosome 1"/>
</dbReference>
<evidence type="ECO:0000256" key="1">
    <source>
        <dbReference type="SAM" id="MobiDB-lite"/>
    </source>
</evidence>
<feature type="compositionally biased region" description="Basic and acidic residues" evidence="1">
    <location>
        <begin position="1"/>
        <end position="14"/>
    </location>
</feature>
<evidence type="ECO:0000313" key="3">
    <source>
        <dbReference type="Proteomes" id="UP001212411"/>
    </source>
</evidence>
<sequence>MADGNKCKNCKENDSQPLSKPSFTSDAYPSSQRDCRYTTLSQEDVDYFKSVLAKDGGSIVTDLDESSDPSEFDAFKLTGPKITEESYG</sequence>
<dbReference type="KEGG" id="som:SOMG_00033"/>
<evidence type="ECO:0000313" key="2">
    <source>
        <dbReference type="EMBL" id="WBW72392.1"/>
    </source>
</evidence>
<name>A0AAF0AVC2_9SCHI</name>
<protein>
    <submittedName>
        <fullName evidence="2">Uncharacterized protein</fullName>
    </submittedName>
</protein>
<organism evidence="2 3">
    <name type="scientific">Schizosaccharomyces osmophilus</name>
    <dbReference type="NCBI Taxonomy" id="2545709"/>
    <lineage>
        <taxon>Eukaryota</taxon>
        <taxon>Fungi</taxon>
        <taxon>Dikarya</taxon>
        <taxon>Ascomycota</taxon>
        <taxon>Taphrinomycotina</taxon>
        <taxon>Schizosaccharomycetes</taxon>
        <taxon>Schizosaccharomycetales</taxon>
        <taxon>Schizosaccharomycetaceae</taxon>
        <taxon>Schizosaccharomyces</taxon>
    </lineage>
</organism>
<gene>
    <name evidence="2" type="ORF">SOMG_00033</name>
</gene>
<proteinExistence type="predicted"/>
<reference evidence="2 3" key="1">
    <citation type="journal article" date="2023" name="G3 (Bethesda)">
        <title>A high-quality reference genome for the fission yeast Schizosaccharomyces osmophilus.</title>
        <authorList>
            <person name="Jia G.S."/>
            <person name="Zhang W.C."/>
            <person name="Liang Y."/>
            <person name="Liu X.H."/>
            <person name="Rhind N."/>
            <person name="Pidoux A."/>
            <person name="Brysch-Herzberg M."/>
            <person name="Du L.L."/>
        </authorList>
    </citation>
    <scope>NUCLEOTIDE SEQUENCE [LARGE SCALE GENOMIC DNA]</scope>
    <source>
        <strain evidence="2 3">CBS 15793</strain>
    </source>
</reference>
<dbReference type="RefSeq" id="XP_056036635.1">
    <property type="nucleotide sequence ID" value="XM_056178832.1"/>
</dbReference>
<feature type="compositionally biased region" description="Polar residues" evidence="1">
    <location>
        <begin position="15"/>
        <end position="31"/>
    </location>
</feature>